<gene>
    <name evidence="1" type="ORF">RDI58_010814</name>
</gene>
<comment type="caution">
    <text evidence="1">The sequence shown here is derived from an EMBL/GenBank/DDBJ whole genome shotgun (WGS) entry which is preliminary data.</text>
</comment>
<protein>
    <recommendedName>
        <fullName evidence="3">Reverse transcriptase</fullName>
    </recommendedName>
</protein>
<dbReference type="EMBL" id="JBANQN010000004">
    <property type="protein sequence ID" value="KAK6791733.1"/>
    <property type="molecule type" value="Genomic_DNA"/>
</dbReference>
<keyword evidence="2" id="KW-1185">Reference proteome</keyword>
<sequence>MKGRSIAKNVLLAQEIIRDINKRNKNHNVVVKLYMTKVYDRVSWIFLTKVMRAFGFDKRIIDMVWRLMSNN</sequence>
<proteinExistence type="predicted"/>
<dbReference type="Proteomes" id="UP001371456">
    <property type="component" value="Unassembled WGS sequence"/>
</dbReference>
<reference evidence="1 2" key="1">
    <citation type="submission" date="2024-02" db="EMBL/GenBank/DDBJ databases">
        <title>de novo genome assembly of Solanum bulbocastanum strain 11H21.</title>
        <authorList>
            <person name="Hosaka A.J."/>
        </authorList>
    </citation>
    <scope>NUCLEOTIDE SEQUENCE [LARGE SCALE GENOMIC DNA]</scope>
    <source>
        <tissue evidence="1">Young leaves</tissue>
    </source>
</reference>
<evidence type="ECO:0000313" key="1">
    <source>
        <dbReference type="EMBL" id="KAK6791733.1"/>
    </source>
</evidence>
<organism evidence="1 2">
    <name type="scientific">Solanum bulbocastanum</name>
    <name type="common">Wild potato</name>
    <dbReference type="NCBI Taxonomy" id="147425"/>
    <lineage>
        <taxon>Eukaryota</taxon>
        <taxon>Viridiplantae</taxon>
        <taxon>Streptophyta</taxon>
        <taxon>Embryophyta</taxon>
        <taxon>Tracheophyta</taxon>
        <taxon>Spermatophyta</taxon>
        <taxon>Magnoliopsida</taxon>
        <taxon>eudicotyledons</taxon>
        <taxon>Gunneridae</taxon>
        <taxon>Pentapetalae</taxon>
        <taxon>asterids</taxon>
        <taxon>lamiids</taxon>
        <taxon>Solanales</taxon>
        <taxon>Solanaceae</taxon>
        <taxon>Solanoideae</taxon>
        <taxon>Solaneae</taxon>
        <taxon>Solanum</taxon>
    </lineage>
</organism>
<evidence type="ECO:0008006" key="3">
    <source>
        <dbReference type="Google" id="ProtNLM"/>
    </source>
</evidence>
<evidence type="ECO:0000313" key="2">
    <source>
        <dbReference type="Proteomes" id="UP001371456"/>
    </source>
</evidence>
<name>A0AAN8TNM0_SOLBU</name>
<dbReference type="AlphaFoldDB" id="A0AAN8TNM0"/>
<accession>A0AAN8TNM0</accession>